<dbReference type="PROSITE" id="PS51462">
    <property type="entry name" value="NUDIX"/>
    <property type="match status" value="1"/>
</dbReference>
<dbReference type="SUPFAM" id="SSF55811">
    <property type="entry name" value="Nudix"/>
    <property type="match status" value="1"/>
</dbReference>
<dbReference type="InterPro" id="IPR015797">
    <property type="entry name" value="NUDIX_hydrolase-like_dom_sf"/>
</dbReference>
<dbReference type="Gene3D" id="3.90.79.10">
    <property type="entry name" value="Nucleoside Triphosphate Pyrophosphohydrolase"/>
    <property type="match status" value="1"/>
</dbReference>
<dbReference type="CDD" id="cd03674">
    <property type="entry name" value="NUDIX_Hydrolase"/>
    <property type="match status" value="1"/>
</dbReference>
<evidence type="ECO:0000313" key="3">
    <source>
        <dbReference type="EMBL" id="OCS90906.1"/>
    </source>
</evidence>
<proteinExistence type="inferred from homology"/>
<reference evidence="3 4" key="1">
    <citation type="submission" date="2016-07" db="EMBL/GenBank/DDBJ databases">
        <title>Caryophanon latum genome sequencing.</title>
        <authorList>
            <person name="Verma A."/>
            <person name="Pal Y."/>
            <person name="Krishnamurthi S."/>
        </authorList>
    </citation>
    <scope>NUCLEOTIDE SEQUENCE [LARGE SCALE GENOMIC DNA]</scope>
    <source>
        <strain evidence="3 4">DSM 14151</strain>
    </source>
</reference>
<dbReference type="OrthoDB" id="9787880at2"/>
<name>A0A1C0YUR9_9BACL</name>
<gene>
    <name evidence="3" type="ORF">A6K76_01705</name>
</gene>
<organism evidence="3 4">
    <name type="scientific">Caryophanon latum</name>
    <dbReference type="NCBI Taxonomy" id="33977"/>
    <lineage>
        <taxon>Bacteria</taxon>
        <taxon>Bacillati</taxon>
        <taxon>Bacillota</taxon>
        <taxon>Bacilli</taxon>
        <taxon>Bacillales</taxon>
        <taxon>Caryophanaceae</taxon>
        <taxon>Caryophanon</taxon>
    </lineage>
</organism>
<comment type="similarity">
    <text evidence="1">Belongs to the Nudix hydrolase family.</text>
</comment>
<dbReference type="InterPro" id="IPR000086">
    <property type="entry name" value="NUDIX_hydrolase_dom"/>
</dbReference>
<evidence type="ECO:0000313" key="4">
    <source>
        <dbReference type="Proteomes" id="UP000093482"/>
    </source>
</evidence>
<dbReference type="PANTHER" id="PTHR43736">
    <property type="entry name" value="ADP-RIBOSE PYROPHOSPHATASE"/>
    <property type="match status" value="1"/>
</dbReference>
<evidence type="ECO:0000256" key="1">
    <source>
        <dbReference type="ARBA" id="ARBA00005582"/>
    </source>
</evidence>
<protein>
    <submittedName>
        <fullName evidence="3">NUDIX hydrolase</fullName>
    </submittedName>
</protein>
<sequence length="183" mass="20496">MEQFIAQYEPANEQERADQRQMLACIEAFDDVLTRNNTIAHFTSSGMIFNAARTHVLMIYHNIYDSWGWTGGHADGEADLLSVATREVLEETGVHATPITRDIISLDVLNVPAHVKKGQFISSHLHLNVTYAFEADEAAAVTLNEEETSGVAWLAIDELHAHVKEEHMKPIYDKLVARVRALS</sequence>
<dbReference type="PANTHER" id="PTHR43736:SF1">
    <property type="entry name" value="DIHYDRONEOPTERIN TRIPHOSPHATE DIPHOSPHATASE"/>
    <property type="match status" value="1"/>
</dbReference>
<feature type="domain" description="Nudix hydrolase" evidence="2">
    <location>
        <begin position="39"/>
        <end position="177"/>
    </location>
</feature>
<dbReference type="Proteomes" id="UP000093482">
    <property type="component" value="Unassembled WGS sequence"/>
</dbReference>
<comment type="caution">
    <text evidence="3">The sequence shown here is derived from an EMBL/GenBank/DDBJ whole genome shotgun (WGS) entry which is preliminary data.</text>
</comment>
<dbReference type="AlphaFoldDB" id="A0A1C0YUR9"/>
<keyword evidence="3" id="KW-0378">Hydrolase</keyword>
<keyword evidence="4" id="KW-1185">Reference proteome</keyword>
<accession>A0A1C0YUR9</accession>
<dbReference type="Pfam" id="PF00293">
    <property type="entry name" value="NUDIX"/>
    <property type="match status" value="1"/>
</dbReference>
<evidence type="ECO:0000259" key="2">
    <source>
        <dbReference type="PROSITE" id="PS51462"/>
    </source>
</evidence>
<dbReference type="GO" id="GO:0016787">
    <property type="term" value="F:hydrolase activity"/>
    <property type="evidence" value="ECO:0007669"/>
    <property type="project" value="UniProtKB-KW"/>
</dbReference>
<dbReference type="EMBL" id="MATO01000034">
    <property type="protein sequence ID" value="OCS90906.1"/>
    <property type="molecule type" value="Genomic_DNA"/>
</dbReference>